<feature type="non-terminal residue" evidence="1">
    <location>
        <position position="79"/>
    </location>
</feature>
<organism evidence="1">
    <name type="scientific">gut metagenome</name>
    <dbReference type="NCBI Taxonomy" id="749906"/>
    <lineage>
        <taxon>unclassified sequences</taxon>
        <taxon>metagenomes</taxon>
        <taxon>organismal metagenomes</taxon>
    </lineage>
</organism>
<comment type="caution">
    <text evidence="1">The sequence shown here is derived from an EMBL/GenBank/DDBJ whole genome shotgun (WGS) entry which is preliminary data.</text>
</comment>
<dbReference type="AlphaFoldDB" id="J9GQB3"/>
<proteinExistence type="predicted"/>
<gene>
    <name evidence="1" type="ORF">EVA_09672</name>
</gene>
<accession>J9GQB3</accession>
<evidence type="ECO:0000313" key="1">
    <source>
        <dbReference type="EMBL" id="EJX02220.1"/>
    </source>
</evidence>
<sequence length="79" mass="8912">MLIRALFPYGFGSRRPLFTKNKKQVSDEIYALKVEGLNEGGQIKIRVFSETPLSLKTFPLLIEMRAGNTSSMKSYDVAL</sequence>
<dbReference type="EMBL" id="AMCI01002638">
    <property type="protein sequence ID" value="EJX02220.1"/>
    <property type="molecule type" value="Genomic_DNA"/>
</dbReference>
<protein>
    <submittedName>
        <fullName evidence="1">Uncharacterized protein</fullName>
    </submittedName>
</protein>
<name>J9GQB3_9ZZZZ</name>
<reference evidence="1" key="1">
    <citation type="journal article" date="2012" name="PLoS ONE">
        <title>Gene sets for utilization of primary and secondary nutrition supplies in the distal gut of endangered iberian lynx.</title>
        <authorList>
            <person name="Alcaide M."/>
            <person name="Messina E."/>
            <person name="Richter M."/>
            <person name="Bargiela R."/>
            <person name="Peplies J."/>
            <person name="Huws S.A."/>
            <person name="Newbold C.J."/>
            <person name="Golyshin P.N."/>
            <person name="Simon M.A."/>
            <person name="Lopez G."/>
            <person name="Yakimov M.M."/>
            <person name="Ferrer M."/>
        </authorList>
    </citation>
    <scope>NUCLEOTIDE SEQUENCE</scope>
</reference>